<reference evidence="2 3" key="1">
    <citation type="journal article" date="2016" name="DNA Res.">
        <title>The draft genome of MD-2 pineapple using hybrid error correction of long reads.</title>
        <authorList>
            <person name="Redwan R.M."/>
            <person name="Saidin A."/>
            <person name="Kumar S.V."/>
        </authorList>
    </citation>
    <scope>NUCLEOTIDE SEQUENCE [LARGE SCALE GENOMIC DNA]</scope>
    <source>
        <strain evidence="3">cv. MD2</strain>
        <tissue evidence="2">Leaf</tissue>
    </source>
</reference>
<accession>A0A199UDK0</accession>
<dbReference type="Proteomes" id="UP000092600">
    <property type="component" value="Unassembled WGS sequence"/>
</dbReference>
<feature type="domain" description="DUF8040" evidence="1">
    <location>
        <begin position="84"/>
        <end position="134"/>
    </location>
</feature>
<sequence>MQGISFFLLANYTVLSSRPLSATSNLAVMVGAINRRVFSSTLVADLMAFLDEEEDYWKEAHALLIKGGDFSLHDTIYKQPCRTRPFTGHQLIHDILTGHPDRGYQHFRMTTTMFIRLRDELAGRGFIQNTRHLTAWYISIQNRMQLVQLMEHTYRWLYGRLSSQDISVEKDLLLRTLWQHVHSTISFYLCAPVGRVLRLI</sequence>
<dbReference type="Pfam" id="PF26138">
    <property type="entry name" value="DUF8040"/>
    <property type="match status" value="1"/>
</dbReference>
<comment type="caution">
    <text evidence="2">The sequence shown here is derived from an EMBL/GenBank/DDBJ whole genome shotgun (WGS) entry which is preliminary data.</text>
</comment>
<evidence type="ECO:0000313" key="2">
    <source>
        <dbReference type="EMBL" id="OAY62818.1"/>
    </source>
</evidence>
<protein>
    <recommendedName>
        <fullName evidence="1">DUF8040 domain-containing protein</fullName>
    </recommendedName>
</protein>
<gene>
    <name evidence="2" type="ORF">ACMD2_09518</name>
</gene>
<dbReference type="EMBL" id="LSRQ01008425">
    <property type="protein sequence ID" value="OAY62818.1"/>
    <property type="molecule type" value="Genomic_DNA"/>
</dbReference>
<evidence type="ECO:0000259" key="1">
    <source>
        <dbReference type="Pfam" id="PF26138"/>
    </source>
</evidence>
<name>A0A199UDK0_ANACO</name>
<evidence type="ECO:0000313" key="3">
    <source>
        <dbReference type="Proteomes" id="UP000092600"/>
    </source>
</evidence>
<organism evidence="2 3">
    <name type="scientific">Ananas comosus</name>
    <name type="common">Pineapple</name>
    <name type="synonym">Ananas ananas</name>
    <dbReference type="NCBI Taxonomy" id="4615"/>
    <lineage>
        <taxon>Eukaryota</taxon>
        <taxon>Viridiplantae</taxon>
        <taxon>Streptophyta</taxon>
        <taxon>Embryophyta</taxon>
        <taxon>Tracheophyta</taxon>
        <taxon>Spermatophyta</taxon>
        <taxon>Magnoliopsida</taxon>
        <taxon>Liliopsida</taxon>
        <taxon>Poales</taxon>
        <taxon>Bromeliaceae</taxon>
        <taxon>Bromelioideae</taxon>
        <taxon>Ananas</taxon>
    </lineage>
</organism>
<dbReference type="AlphaFoldDB" id="A0A199UDK0"/>
<proteinExistence type="predicted"/>
<dbReference type="InterPro" id="IPR058353">
    <property type="entry name" value="DUF8040"/>
</dbReference>